<evidence type="ECO:0000256" key="1">
    <source>
        <dbReference type="SAM" id="MobiDB-lite"/>
    </source>
</evidence>
<dbReference type="PANTHER" id="PTHR11647">
    <property type="entry name" value="HYDRANTOINASE/DIHYDROPYRIMIDINASE FAMILY MEMBER"/>
    <property type="match status" value="1"/>
</dbReference>
<dbReference type="PIRSF" id="PIRSF006453">
    <property type="entry name" value="FwdA"/>
    <property type="match status" value="1"/>
</dbReference>
<reference evidence="3 4" key="1">
    <citation type="submission" date="2019-02" db="EMBL/GenBank/DDBJ databases">
        <title>Deep-cultivation of Planctomycetes and their phenomic and genomic characterization uncovers novel biology.</title>
        <authorList>
            <person name="Wiegand S."/>
            <person name="Jogler M."/>
            <person name="Boedeker C."/>
            <person name="Pinto D."/>
            <person name="Vollmers J."/>
            <person name="Rivas-Marin E."/>
            <person name="Kohn T."/>
            <person name="Peeters S.H."/>
            <person name="Heuer A."/>
            <person name="Rast P."/>
            <person name="Oberbeckmann S."/>
            <person name="Bunk B."/>
            <person name="Jeske O."/>
            <person name="Meyerdierks A."/>
            <person name="Storesund J.E."/>
            <person name="Kallscheuer N."/>
            <person name="Luecker S."/>
            <person name="Lage O.M."/>
            <person name="Pohl T."/>
            <person name="Merkel B.J."/>
            <person name="Hornburger P."/>
            <person name="Mueller R.-W."/>
            <person name="Bruemmer F."/>
            <person name="Labrenz M."/>
            <person name="Spormann A.M."/>
            <person name="Op den Camp H."/>
            <person name="Overmann J."/>
            <person name="Amann R."/>
            <person name="Jetten M.S.M."/>
            <person name="Mascher T."/>
            <person name="Medema M.H."/>
            <person name="Devos D.P."/>
            <person name="Kaster A.-K."/>
            <person name="Ovreas L."/>
            <person name="Rohde M."/>
            <person name="Galperin M.Y."/>
            <person name="Jogler C."/>
        </authorList>
    </citation>
    <scope>NUCLEOTIDE SEQUENCE [LARGE SCALE GENOMIC DNA]</scope>
    <source>
        <strain evidence="3 4">Pan44</strain>
    </source>
</reference>
<dbReference type="Gene3D" id="2.30.40.10">
    <property type="entry name" value="Urease, subunit C, domain 1"/>
    <property type="match status" value="1"/>
</dbReference>
<dbReference type="InterPro" id="IPR050378">
    <property type="entry name" value="Metallo-dep_Hydrolases_sf"/>
</dbReference>
<dbReference type="SUPFAM" id="SSF51338">
    <property type="entry name" value="Composite domain of metallo-dependent hydrolases"/>
    <property type="match status" value="2"/>
</dbReference>
<gene>
    <name evidence="3" type="primary">fhcA</name>
    <name evidence="3" type="ORF">Pan44_06140</name>
</gene>
<dbReference type="InterPro" id="IPR032466">
    <property type="entry name" value="Metal_Hydrolase"/>
</dbReference>
<dbReference type="KEGG" id="ccos:Pan44_06140"/>
<sequence length="558" mass="61880">MSLLKITGGTVYDPANGVDGVVADVWIRDGRVIAAPSGAGAKADRMIDAAGMVVMPGGVDMHCHIAGPKVNTARKMRPEEKRGRNVMRRTASRRSGTLGSTPSTFATGYLYAGLGYTTAFDAAVPAIGARHAIEEFEDTPIIDKGFFVLMGNNHYVMNQLKANEPERLKAYVAWLLNATGGFASKIVNPGGVENWKSGGRNVSSIDDEVHGFDVTPREIIRELARTADELELPHSVHIHGNNLGLPGNWSTTLDTMRALEGHRGHLTHIQFHSYAGNAAEQETFGSKVPELADYINSHPNLTVDVGQVVFGQTTSMTGDGPVGYYLHRLFGRKWFSADAEFEAGCGIVPIEYRNKSLVHTLQWAIGLEWYLLVNDPWRIAMSTDHPNGGSFLAYPEIIALLMDRERRNEMLSRAPAGVRERCTLGDLTREYTLNEIAIITRAAPARMLGLRQKGHLGPDADADVTIYNRSDDIQEMFSTPRYVLKGGRMVVENGELRTDWPSDDPDDSSLGRLLHVRPGYDLACERDIRQWFEANYTMRMANYTIREEELGRHEEVRR</sequence>
<evidence type="ECO:0000313" key="4">
    <source>
        <dbReference type="Proteomes" id="UP000315700"/>
    </source>
</evidence>
<feature type="domain" description="Amidohydrolase 3" evidence="2">
    <location>
        <begin position="46"/>
        <end position="491"/>
    </location>
</feature>
<dbReference type="InterPro" id="IPR013108">
    <property type="entry name" value="Amidohydro_3"/>
</dbReference>
<evidence type="ECO:0000259" key="2">
    <source>
        <dbReference type="Pfam" id="PF07969"/>
    </source>
</evidence>
<feature type="region of interest" description="Disordered" evidence="1">
    <location>
        <begin position="75"/>
        <end position="98"/>
    </location>
</feature>
<dbReference type="InParanoid" id="A0A517S920"/>
<dbReference type="GO" id="GO:0016810">
    <property type="term" value="F:hydrolase activity, acting on carbon-nitrogen (but not peptide) bonds"/>
    <property type="evidence" value="ECO:0007669"/>
    <property type="project" value="InterPro"/>
</dbReference>
<dbReference type="Proteomes" id="UP000315700">
    <property type="component" value="Chromosome"/>
</dbReference>
<dbReference type="InterPro" id="IPR012027">
    <property type="entry name" value="Formylmethanofuran_DH_asu"/>
</dbReference>
<keyword evidence="3" id="KW-0808">Transferase</keyword>
<dbReference type="NCBIfam" id="TIGR03121">
    <property type="entry name" value="one_C_dehyd_A"/>
    <property type="match status" value="1"/>
</dbReference>
<keyword evidence="4" id="KW-1185">Reference proteome</keyword>
<dbReference type="Pfam" id="PF07969">
    <property type="entry name" value="Amidohydro_3"/>
    <property type="match status" value="1"/>
</dbReference>
<dbReference type="OrthoDB" id="9775607at2"/>
<evidence type="ECO:0000313" key="3">
    <source>
        <dbReference type="EMBL" id="QDT52602.1"/>
    </source>
</evidence>
<dbReference type="EMBL" id="CP036271">
    <property type="protein sequence ID" value="QDT52602.1"/>
    <property type="molecule type" value="Genomic_DNA"/>
</dbReference>
<keyword evidence="3" id="KW-0378">Hydrolase</keyword>
<dbReference type="PANTHER" id="PTHR11647:SF1">
    <property type="entry name" value="COLLAPSIN RESPONSE MEDIATOR PROTEIN"/>
    <property type="match status" value="1"/>
</dbReference>
<name>A0A517S920_9PLAN</name>
<dbReference type="RefSeq" id="WP_145027097.1">
    <property type="nucleotide sequence ID" value="NZ_CP036271.1"/>
</dbReference>
<dbReference type="AlphaFoldDB" id="A0A517S920"/>
<accession>A0A517S920</accession>
<dbReference type="SUPFAM" id="SSF51556">
    <property type="entry name" value="Metallo-dependent hydrolases"/>
    <property type="match status" value="1"/>
</dbReference>
<dbReference type="EC" id="3.5.1.-" evidence="3"/>
<dbReference type="InterPro" id="IPR011059">
    <property type="entry name" value="Metal-dep_hydrolase_composite"/>
</dbReference>
<proteinExistence type="predicted"/>
<protein>
    <submittedName>
        <fullName evidence="3">Formyltransferase/hydrolase complex Fhc subunit A</fullName>
        <ecNumber evidence="3">3.5.1.-</ecNumber>
    </submittedName>
</protein>
<dbReference type="GO" id="GO:0016740">
    <property type="term" value="F:transferase activity"/>
    <property type="evidence" value="ECO:0007669"/>
    <property type="project" value="UniProtKB-KW"/>
</dbReference>
<organism evidence="3 4">
    <name type="scientific">Caulifigura coniformis</name>
    <dbReference type="NCBI Taxonomy" id="2527983"/>
    <lineage>
        <taxon>Bacteria</taxon>
        <taxon>Pseudomonadati</taxon>
        <taxon>Planctomycetota</taxon>
        <taxon>Planctomycetia</taxon>
        <taxon>Planctomycetales</taxon>
        <taxon>Planctomycetaceae</taxon>
        <taxon>Caulifigura</taxon>
    </lineage>
</organism>